<proteinExistence type="predicted"/>
<dbReference type="RefSeq" id="WP_014369768.1">
    <property type="nucleotide sequence ID" value="NC_016935.1"/>
</dbReference>
<keyword evidence="2" id="KW-1185">Reference proteome</keyword>
<name>H6NCX4_9BACL</name>
<protein>
    <submittedName>
        <fullName evidence="1">Uncharacterized protein</fullName>
    </submittedName>
</protein>
<organism evidence="1 2">
    <name type="scientific">Paenibacillus mucilaginosus 3016</name>
    <dbReference type="NCBI Taxonomy" id="1116391"/>
    <lineage>
        <taxon>Bacteria</taxon>
        <taxon>Bacillati</taxon>
        <taxon>Bacillota</taxon>
        <taxon>Bacilli</taxon>
        <taxon>Bacillales</taxon>
        <taxon>Paenibacillaceae</taxon>
        <taxon>Paenibacillus</taxon>
    </lineage>
</organism>
<gene>
    <name evidence="1" type="ORF">PM3016_2572</name>
</gene>
<dbReference type="EMBL" id="CP003235">
    <property type="protein sequence ID" value="AFC29456.1"/>
    <property type="molecule type" value="Genomic_DNA"/>
</dbReference>
<accession>H6NCX4</accession>
<dbReference type="HOGENOM" id="CLU_2480423_0_0_9"/>
<evidence type="ECO:0000313" key="2">
    <source>
        <dbReference type="Proteomes" id="UP000007523"/>
    </source>
</evidence>
<dbReference type="Proteomes" id="UP000007523">
    <property type="component" value="Chromosome"/>
</dbReference>
<evidence type="ECO:0000313" key="1">
    <source>
        <dbReference type="EMBL" id="AFC29456.1"/>
    </source>
</evidence>
<reference evidence="1 2" key="1">
    <citation type="journal article" date="2012" name="J. Bacteriol.">
        <title>Complete Genome Sequence of Paenibacillus mucilaginosus 3016, a Bacterium Functional as Microbial Fertilizer.</title>
        <authorList>
            <person name="Ma M."/>
            <person name="Wang Z."/>
            <person name="Li L."/>
            <person name="Jiang X."/>
            <person name="Guan D."/>
            <person name="Cao F."/>
            <person name="Chen H."/>
            <person name="Wang X."/>
            <person name="Shen D."/>
            <person name="Du B."/>
            <person name="Li J."/>
        </authorList>
    </citation>
    <scope>NUCLEOTIDE SEQUENCE [LARGE SCALE GENOMIC DNA]</scope>
    <source>
        <strain evidence="1 2">3016</strain>
    </source>
</reference>
<sequence>MLYGSTESIPYRQAWEVQKVEPELYFGQEIRIVGFIVRDHPPERIYGLKTCVYLMINGGKVIGGHAFPAGEGMAGAYYTLDGKTWRK</sequence>
<dbReference type="STRING" id="1116391.PM3016_2572"/>
<dbReference type="KEGG" id="pmq:PM3016_2572"/>
<dbReference type="AlphaFoldDB" id="H6NCX4"/>